<dbReference type="EMBL" id="LVLJ01002295">
    <property type="protein sequence ID" value="OAE25690.1"/>
    <property type="molecule type" value="Genomic_DNA"/>
</dbReference>
<dbReference type="Proteomes" id="UP000077202">
    <property type="component" value="Unassembled WGS sequence"/>
</dbReference>
<feature type="binding site" description="axial binding residue" evidence="10">
    <location>
        <position position="431"/>
    </location>
    <ligand>
        <name>heme</name>
        <dbReference type="ChEBI" id="CHEBI:30413"/>
    </ligand>
    <ligandPart>
        <name>Fe</name>
        <dbReference type="ChEBI" id="CHEBI:18248"/>
    </ligandPart>
</feature>
<reference evidence="16" key="3">
    <citation type="journal article" date="2020" name="Curr. Biol.">
        <title>Chromatin organization in early land plants reveals an ancestral association between H3K27me3, transposons, and constitutive heterochromatin.</title>
        <authorList>
            <person name="Montgomery S.A."/>
            <person name="Tanizawa Y."/>
            <person name="Galik B."/>
            <person name="Wang N."/>
            <person name="Ito T."/>
            <person name="Mochizuki T."/>
            <person name="Akimcheva S."/>
            <person name="Bowman J.L."/>
            <person name="Cognat V."/>
            <person name="Marechal-Drouard L."/>
            <person name="Ekker H."/>
            <person name="Hong S.F."/>
            <person name="Kohchi T."/>
            <person name="Lin S.S."/>
            <person name="Liu L.D."/>
            <person name="Nakamura Y."/>
            <person name="Valeeva L.R."/>
            <person name="Shakirov E.V."/>
            <person name="Shippen D.E."/>
            <person name="Wei W.L."/>
            <person name="Yagura M."/>
            <person name="Yamaoka S."/>
            <person name="Yamato K.T."/>
            <person name="Liu C."/>
            <person name="Berger F."/>
        </authorList>
    </citation>
    <scope>NUCLEOTIDE SEQUENCE [LARGE SCALE GENOMIC DNA]</scope>
    <source>
        <strain evidence="16">Tak-1</strain>
    </source>
</reference>
<dbReference type="GO" id="GO:0016125">
    <property type="term" value="P:sterol metabolic process"/>
    <property type="evidence" value="ECO:0007669"/>
    <property type="project" value="TreeGrafter"/>
</dbReference>
<keyword evidence="9 12" id="KW-0472">Membrane</keyword>
<dbReference type="PRINTS" id="PR00463">
    <property type="entry name" value="EP450I"/>
</dbReference>
<keyword evidence="15" id="KW-1185">Reference proteome</keyword>
<dbReference type="AlphaFoldDB" id="A0A176VY05"/>
<name>A0A176VY05_MARPO</name>
<keyword evidence="4 10" id="KW-0479">Metal-binding</keyword>
<dbReference type="GO" id="GO:0006694">
    <property type="term" value="P:steroid biosynthetic process"/>
    <property type="evidence" value="ECO:0007669"/>
    <property type="project" value="UniProtKB-KW"/>
</dbReference>
<evidence type="ECO:0000256" key="8">
    <source>
        <dbReference type="ARBA" id="ARBA00023004"/>
    </source>
</evidence>
<accession>A0A176VY05</accession>
<keyword evidence="5" id="KW-0752">Steroid biosynthesis</keyword>
<keyword evidence="10 11" id="KW-0349">Heme</keyword>
<keyword evidence="8 10" id="KW-0408">Iron</keyword>
<evidence type="ECO:0000256" key="1">
    <source>
        <dbReference type="ARBA" id="ARBA00004167"/>
    </source>
</evidence>
<evidence type="ECO:0000256" key="6">
    <source>
        <dbReference type="ARBA" id="ARBA00022989"/>
    </source>
</evidence>
<evidence type="ECO:0000256" key="11">
    <source>
        <dbReference type="RuleBase" id="RU000461"/>
    </source>
</evidence>
<keyword evidence="5" id="KW-0443">Lipid metabolism</keyword>
<evidence type="ECO:0008006" key="17">
    <source>
        <dbReference type="Google" id="ProtNLM"/>
    </source>
</evidence>
<evidence type="ECO:0000313" key="13">
    <source>
        <dbReference type="EMBL" id="BBM98753.1"/>
    </source>
</evidence>
<dbReference type="GO" id="GO:0005506">
    <property type="term" value="F:iron ion binding"/>
    <property type="evidence" value="ECO:0007669"/>
    <property type="project" value="InterPro"/>
</dbReference>
<keyword evidence="11" id="KW-0503">Monooxygenase</keyword>
<reference evidence="14 15" key="1">
    <citation type="submission" date="2016-03" db="EMBL/GenBank/DDBJ databases">
        <title>Mechanisms controlling the formation of the plant cell surface in tip-growing cells are functionally conserved among land plants.</title>
        <authorList>
            <person name="Honkanen S."/>
            <person name="Jones V.A."/>
            <person name="Morieri G."/>
            <person name="Champion C."/>
            <person name="Hetherington A.J."/>
            <person name="Kelly S."/>
            <person name="Saint-Marcoux D."/>
            <person name="Proust H."/>
            <person name="Prescott H."/>
            <person name="Dolan L."/>
        </authorList>
    </citation>
    <scope>NUCLEOTIDE SEQUENCE [LARGE SCALE GENOMIC DNA]</scope>
    <source>
        <strain evidence="15">cv. Tak-1 and cv. Tak-2</strain>
        <tissue evidence="14">Whole gametophyte</tissue>
    </source>
</reference>
<comment type="similarity">
    <text evidence="2 11">Belongs to the cytochrome P450 family.</text>
</comment>
<evidence type="ECO:0000256" key="10">
    <source>
        <dbReference type="PIRSR" id="PIRSR602401-1"/>
    </source>
</evidence>
<dbReference type="GO" id="GO:0016705">
    <property type="term" value="F:oxidoreductase activity, acting on paired donors, with incorporation or reduction of molecular oxygen"/>
    <property type="evidence" value="ECO:0007669"/>
    <property type="project" value="InterPro"/>
</dbReference>
<evidence type="ECO:0000313" key="14">
    <source>
        <dbReference type="EMBL" id="OAE25690.1"/>
    </source>
</evidence>
<evidence type="ECO:0000256" key="4">
    <source>
        <dbReference type="ARBA" id="ARBA00022723"/>
    </source>
</evidence>
<keyword evidence="3 12" id="KW-0812">Transmembrane</keyword>
<dbReference type="Pfam" id="PF00067">
    <property type="entry name" value="p450"/>
    <property type="match status" value="1"/>
</dbReference>
<dbReference type="Gene3D" id="1.10.630.10">
    <property type="entry name" value="Cytochrome P450"/>
    <property type="match status" value="1"/>
</dbReference>
<dbReference type="PROSITE" id="PS00086">
    <property type="entry name" value="CYTOCHROME_P450"/>
    <property type="match status" value="1"/>
</dbReference>
<reference evidence="13" key="2">
    <citation type="journal article" date="2019" name="Curr. Biol.">
        <title>Chromatin organization in early land plants reveals an ancestral association between H3K27me3, transposons, and constitutive heterochromatin.</title>
        <authorList>
            <person name="Montgomery S.A."/>
            <person name="Tanizawa Y."/>
            <person name="Galik B."/>
            <person name="Wang N."/>
            <person name="Ito T."/>
            <person name="Mochizuki T."/>
            <person name="Akimcheva S."/>
            <person name="Bowman J."/>
            <person name="Cognat V."/>
            <person name="Drouard L."/>
            <person name="Ekker H."/>
            <person name="Houng S."/>
            <person name="Kohchi T."/>
            <person name="Lin S."/>
            <person name="Liu L.D."/>
            <person name="Nakamura Y."/>
            <person name="Valeeva L.R."/>
            <person name="Shakirov E.V."/>
            <person name="Shippen D.E."/>
            <person name="Wei W."/>
            <person name="Yagura M."/>
            <person name="Yamaoka S."/>
            <person name="Yamato K.T."/>
            <person name="Liu C."/>
            <person name="Berger F."/>
        </authorList>
    </citation>
    <scope>NUCLEOTIDE SEQUENCE [LARGE SCALE GENOMIC DNA]</scope>
    <source>
        <strain evidence="13">Tak-1</strain>
    </source>
</reference>
<evidence type="ECO:0000313" key="16">
    <source>
        <dbReference type="Proteomes" id="UP001162541"/>
    </source>
</evidence>
<dbReference type="SMR" id="A0A176VY05"/>
<dbReference type="Proteomes" id="UP001162541">
    <property type="component" value="Chromosome 1"/>
</dbReference>
<keyword evidence="5" id="KW-0444">Lipid biosynthesis</keyword>
<evidence type="ECO:0000256" key="12">
    <source>
        <dbReference type="SAM" id="Phobius"/>
    </source>
</evidence>
<sequence length="482" mass="54911">MSQWGILLEGGAIIFFVAVLFTYGAAGLKWLRLTPALRKRYRKLPKGSLGWPLVGETFAFQHCLMSTTPHSFVDERRRRYGDLFLTHLFGTPLLASTDPDMNKFILTKEEPLFTSTLPKSISMAVGENALLMLRGDRHKRMRRLVLSVFSPEVLKHKTGSIQASATSILKTWKGRKVLVADDAREYTFYVAMNAIIDMGQDRDERSEVFRNRFLQLRAGARALPIDLPGTAFRKAVQARKHLKTMVETVIDERKRSSGPQYDDLLAKLLRASESDGGEPLKNEEIVDVVLSSLLAGFDTSANTLLFLVYYIGQHPQVLHDLKVEHQEILKDKPADEPLSYSDYKRMKLTQSTINETLRLANPVLSLHRRTLQDVEYNGRMVPANCPVQVWLRSLHTDPDLYPQPYNFDVDRWKGKASTNNFIPFGLGPRLCVGMDLARMELSIFVHCLVTMYRTWELAEEDAPRFFPEPGMKKGLPIFVHDL</sequence>
<dbReference type="InterPro" id="IPR002401">
    <property type="entry name" value="Cyt_P450_E_grp-I"/>
</dbReference>
<dbReference type="GO" id="GO:0020037">
    <property type="term" value="F:heme binding"/>
    <property type="evidence" value="ECO:0007669"/>
    <property type="project" value="InterPro"/>
</dbReference>
<evidence type="ECO:0000256" key="5">
    <source>
        <dbReference type="ARBA" id="ARBA00022955"/>
    </source>
</evidence>
<dbReference type="GO" id="GO:0016020">
    <property type="term" value="C:membrane"/>
    <property type="evidence" value="ECO:0007669"/>
    <property type="project" value="UniProtKB-SubCell"/>
</dbReference>
<dbReference type="GO" id="GO:0004497">
    <property type="term" value="F:monooxygenase activity"/>
    <property type="evidence" value="ECO:0007669"/>
    <property type="project" value="UniProtKB-KW"/>
</dbReference>
<dbReference type="PANTHER" id="PTHR24286:SF194">
    <property type="entry name" value="STEROID (22S)-HYDROXYLASE"/>
    <property type="match status" value="1"/>
</dbReference>
<evidence type="ECO:0000256" key="2">
    <source>
        <dbReference type="ARBA" id="ARBA00010617"/>
    </source>
</evidence>
<evidence type="ECO:0000256" key="9">
    <source>
        <dbReference type="ARBA" id="ARBA00023136"/>
    </source>
</evidence>
<evidence type="ECO:0000256" key="3">
    <source>
        <dbReference type="ARBA" id="ARBA00022692"/>
    </source>
</evidence>
<dbReference type="InterPro" id="IPR001128">
    <property type="entry name" value="Cyt_P450"/>
</dbReference>
<dbReference type="PRINTS" id="PR00385">
    <property type="entry name" value="P450"/>
</dbReference>
<protein>
    <recommendedName>
        <fullName evidence="17">Cytochrome P450</fullName>
    </recommendedName>
</protein>
<organism evidence="14 15">
    <name type="scientific">Marchantia polymorpha subsp. ruderalis</name>
    <dbReference type="NCBI Taxonomy" id="1480154"/>
    <lineage>
        <taxon>Eukaryota</taxon>
        <taxon>Viridiplantae</taxon>
        <taxon>Streptophyta</taxon>
        <taxon>Embryophyta</taxon>
        <taxon>Marchantiophyta</taxon>
        <taxon>Marchantiopsida</taxon>
        <taxon>Marchantiidae</taxon>
        <taxon>Marchantiales</taxon>
        <taxon>Marchantiaceae</taxon>
        <taxon>Marchantia</taxon>
    </lineage>
</organism>
<keyword evidence="6 12" id="KW-1133">Transmembrane helix</keyword>
<dbReference type="SUPFAM" id="SSF48264">
    <property type="entry name" value="Cytochrome P450"/>
    <property type="match status" value="1"/>
</dbReference>
<proteinExistence type="inferred from homology"/>
<comment type="subcellular location">
    <subcellularLocation>
        <location evidence="1">Membrane</location>
        <topology evidence="1">Single-pass membrane protein</topology>
    </subcellularLocation>
</comment>
<dbReference type="InterPro" id="IPR036396">
    <property type="entry name" value="Cyt_P450_sf"/>
</dbReference>
<keyword evidence="7 11" id="KW-0560">Oxidoreductase</keyword>
<gene>
    <name evidence="14" type="ORF">AXG93_4368s1500</name>
    <name evidence="13" type="ORF">Mp_1g15990</name>
</gene>
<evidence type="ECO:0000256" key="7">
    <source>
        <dbReference type="ARBA" id="ARBA00023002"/>
    </source>
</evidence>
<dbReference type="InterPro" id="IPR017972">
    <property type="entry name" value="Cyt_P450_CS"/>
</dbReference>
<dbReference type="PANTHER" id="PTHR24286">
    <property type="entry name" value="CYTOCHROME P450 26"/>
    <property type="match status" value="1"/>
</dbReference>
<evidence type="ECO:0000313" key="15">
    <source>
        <dbReference type="Proteomes" id="UP000077202"/>
    </source>
</evidence>
<feature type="transmembrane region" description="Helical" evidence="12">
    <location>
        <begin position="12"/>
        <end position="31"/>
    </location>
</feature>
<comment type="cofactor">
    <cofactor evidence="10">
        <name>heme</name>
        <dbReference type="ChEBI" id="CHEBI:30413"/>
    </cofactor>
</comment>
<dbReference type="EMBL" id="AP019866">
    <property type="protein sequence ID" value="BBM98753.1"/>
    <property type="molecule type" value="Genomic_DNA"/>
</dbReference>